<dbReference type="InterPro" id="IPR009050">
    <property type="entry name" value="Globin-like_sf"/>
</dbReference>
<evidence type="ECO:0000313" key="2">
    <source>
        <dbReference type="EMBL" id="QEC69682.1"/>
    </source>
</evidence>
<feature type="chain" id="PRO_5022864663" evidence="1">
    <location>
        <begin position="22"/>
        <end position="185"/>
    </location>
</feature>
<dbReference type="OrthoDB" id="792423at2"/>
<feature type="signal peptide" evidence="1">
    <location>
        <begin position="1"/>
        <end position="21"/>
    </location>
</feature>
<proteinExistence type="predicted"/>
<dbReference type="GO" id="GO:0020037">
    <property type="term" value="F:heme binding"/>
    <property type="evidence" value="ECO:0007669"/>
    <property type="project" value="InterPro"/>
</dbReference>
<gene>
    <name evidence="2" type="ORF">FRZ67_21140</name>
</gene>
<evidence type="ECO:0000256" key="1">
    <source>
        <dbReference type="SAM" id="SignalP"/>
    </source>
</evidence>
<keyword evidence="1" id="KW-0732">Signal</keyword>
<protein>
    <submittedName>
        <fullName evidence="2">Group 1 truncated hemoglobin</fullName>
    </submittedName>
</protein>
<dbReference type="PROSITE" id="PS51257">
    <property type="entry name" value="PROKAR_LIPOPROTEIN"/>
    <property type="match status" value="1"/>
</dbReference>
<dbReference type="InterPro" id="IPR012292">
    <property type="entry name" value="Globin/Proto"/>
</dbReference>
<name>A0A5B8VED1_9BACT</name>
<keyword evidence="3" id="KW-1185">Reference proteome</keyword>
<reference evidence="2 3" key="1">
    <citation type="journal article" date="2016" name="Int. J. Syst. Evol. Microbiol.">
        <title>Panacibacter ginsenosidivorans gen. nov., sp. nov., with ginsenoside converting activity isolated from soil of a ginseng field.</title>
        <authorList>
            <person name="Siddiqi M.Z."/>
            <person name="Muhammad Shafi S."/>
            <person name="Choi K.D."/>
            <person name="Im W.T."/>
        </authorList>
    </citation>
    <scope>NUCLEOTIDE SEQUENCE [LARGE SCALE GENOMIC DNA]</scope>
    <source>
        <strain evidence="2 3">Gsoil1550</strain>
    </source>
</reference>
<dbReference type="EMBL" id="CP042435">
    <property type="protein sequence ID" value="QEC69682.1"/>
    <property type="molecule type" value="Genomic_DNA"/>
</dbReference>
<accession>A0A5B8VED1</accession>
<dbReference type="AlphaFoldDB" id="A0A5B8VED1"/>
<evidence type="ECO:0000313" key="3">
    <source>
        <dbReference type="Proteomes" id="UP000321533"/>
    </source>
</evidence>
<dbReference type="KEGG" id="pgin:FRZ67_21140"/>
<dbReference type="Proteomes" id="UP000321533">
    <property type="component" value="Chromosome"/>
</dbReference>
<dbReference type="Gene3D" id="1.10.490.10">
    <property type="entry name" value="Globins"/>
    <property type="match status" value="1"/>
</dbReference>
<dbReference type="GO" id="GO:0019825">
    <property type="term" value="F:oxygen binding"/>
    <property type="evidence" value="ECO:0007669"/>
    <property type="project" value="InterPro"/>
</dbReference>
<sequence>MKRVSVVVLSCVVAFASFLTACNKDDNNPPPAAMTLYDSLGGTTLVTDPVDASVKIEQGRLGIRSVVDSTIFVIAADPELNPYFSVLLAEVTAGDLSGFQELSKNLTDFFCVATGAKDYTYTGLSMIEAHDPAKNPRMAAKAADDDFDQFIVDLVAGATKNGLPDYLIARVGAIVETLRTQVVQM</sequence>
<organism evidence="2 3">
    <name type="scientific">Panacibacter ginsenosidivorans</name>
    <dbReference type="NCBI Taxonomy" id="1813871"/>
    <lineage>
        <taxon>Bacteria</taxon>
        <taxon>Pseudomonadati</taxon>
        <taxon>Bacteroidota</taxon>
        <taxon>Chitinophagia</taxon>
        <taxon>Chitinophagales</taxon>
        <taxon>Chitinophagaceae</taxon>
        <taxon>Panacibacter</taxon>
    </lineage>
</organism>
<dbReference type="SUPFAM" id="SSF46458">
    <property type="entry name" value="Globin-like"/>
    <property type="match status" value="1"/>
</dbReference>
<dbReference type="RefSeq" id="WP_147192558.1">
    <property type="nucleotide sequence ID" value="NZ_CP042435.1"/>
</dbReference>